<evidence type="ECO:0000259" key="2">
    <source>
        <dbReference type="PROSITE" id="PS50158"/>
    </source>
</evidence>
<dbReference type="InterPro" id="IPR001878">
    <property type="entry name" value="Znf_CCHC"/>
</dbReference>
<gene>
    <name evidence="3" type="ORF">Tci_045810</name>
</gene>
<dbReference type="SUPFAM" id="SSF57756">
    <property type="entry name" value="Retrovirus zinc finger-like domains"/>
    <property type="match status" value="1"/>
</dbReference>
<dbReference type="AlphaFoldDB" id="A0A6L2MM31"/>
<dbReference type="SMART" id="SM00343">
    <property type="entry name" value="ZnF_C2HC"/>
    <property type="match status" value="1"/>
</dbReference>
<evidence type="ECO:0000313" key="3">
    <source>
        <dbReference type="EMBL" id="GEU73832.1"/>
    </source>
</evidence>
<organism evidence="3">
    <name type="scientific">Tanacetum cinerariifolium</name>
    <name type="common">Dalmatian daisy</name>
    <name type="synonym">Chrysanthemum cinerariifolium</name>
    <dbReference type="NCBI Taxonomy" id="118510"/>
    <lineage>
        <taxon>Eukaryota</taxon>
        <taxon>Viridiplantae</taxon>
        <taxon>Streptophyta</taxon>
        <taxon>Embryophyta</taxon>
        <taxon>Tracheophyta</taxon>
        <taxon>Spermatophyta</taxon>
        <taxon>Magnoliopsida</taxon>
        <taxon>eudicotyledons</taxon>
        <taxon>Gunneridae</taxon>
        <taxon>Pentapetalae</taxon>
        <taxon>asterids</taxon>
        <taxon>campanulids</taxon>
        <taxon>Asterales</taxon>
        <taxon>Asteraceae</taxon>
        <taxon>Asteroideae</taxon>
        <taxon>Anthemideae</taxon>
        <taxon>Anthemidinae</taxon>
        <taxon>Tanacetum</taxon>
    </lineage>
</organism>
<protein>
    <submittedName>
        <fullName evidence="3">Ribonuclease H-like domain-containing protein</fullName>
    </submittedName>
</protein>
<dbReference type="Gene3D" id="4.10.60.10">
    <property type="entry name" value="Zinc finger, CCHC-type"/>
    <property type="match status" value="1"/>
</dbReference>
<proteinExistence type="predicted"/>
<evidence type="ECO:0000256" key="1">
    <source>
        <dbReference type="PROSITE-ProRule" id="PRU00047"/>
    </source>
</evidence>
<sequence length="918" mass="103603">MGHRFLIEKTSTVHKKTMNPCLWWKQMGRIFKTVGLRWVHTRKIFDSSTTKVDSEPPNGSNKNITNPYECGQTLNASAVFKEFGYDEQAMTSDHNSSKLKIHDYSNESSISKLVPKVFPSADRTASSKQELGLLFGHLYDEFFNVGWVGAGRVCIVAEPKSRPDLIYLLSNSSGVAQPVAPTTVEQKLARKNELKAREKRFGGYTFIHILFSLFMDSLIPQVVFAAKLPILNPNEFDLWKMRIEQYFLMTDYSMWEVILNGDSPVPTRLVEGVAQPVAPITVEQKLVRKNELKARDLEDNSLDDLFNSLKIYELEVKQSSSLGTDSQNLAFVSSTPADSTNDSVSAAVNVSAVGPKLSASTLLNVDSLSNAVIYSFFASQSFSPQLDNEDLKQIDVDDLEEMDLKWQMAMLTMRARKFLQKTGRNLGVNGPTSMGFDMAKVECYNCHRKGHFARECRSPKDSRRTADRMIGVIKLKRNQQTLHSWLSHPLPPIHLLTVRRFKSLPEGKREWPFLLPSVETEIEDQAFSLFYREAAGVNFVSSSYPWFLLGINRFTLSRLSPRLEKAVAPPSTRSTCPRFEEFDDWPSLQKIPELVVSESAGLEESGATRIFNGFESLLIPGSKGLIFFFVDRAALPHSTCPASSLTFTINATGIANSIIKKIRKGATIWHQISRGVERAAVRSRKTIKKRQLFIEVSTERPLNFGKWITIIGLVSHLNDNSKPYIDQENLDDIIIYSHSLEVWNPEYSVAHVAGKEAVRERVLQWGRAIGWLQGECQDAISLEREASRACCRGDPITYINVEDWGIFLVIVLMFRWTNASGGVQNRPAEDGKVHVVEPRAWEALKGNEWNEEKKRGEKWFTGVYLLKMLSILKFFYSILFHGHGADKCGFSPAYSLGRVDVKEGDHSLSTHLEYHGAA</sequence>
<keyword evidence="1" id="KW-0479">Metal-binding</keyword>
<comment type="caution">
    <text evidence="3">The sequence shown here is derived from an EMBL/GenBank/DDBJ whole genome shotgun (WGS) entry which is preliminary data.</text>
</comment>
<feature type="domain" description="CCHC-type" evidence="2">
    <location>
        <begin position="443"/>
        <end position="458"/>
    </location>
</feature>
<keyword evidence="1" id="KW-0863">Zinc-finger</keyword>
<dbReference type="InterPro" id="IPR036875">
    <property type="entry name" value="Znf_CCHC_sf"/>
</dbReference>
<name>A0A6L2MM31_TANCI</name>
<accession>A0A6L2MM31</accession>
<dbReference type="GO" id="GO:0008270">
    <property type="term" value="F:zinc ion binding"/>
    <property type="evidence" value="ECO:0007669"/>
    <property type="project" value="UniProtKB-KW"/>
</dbReference>
<keyword evidence="1" id="KW-0862">Zinc</keyword>
<dbReference type="PROSITE" id="PS50158">
    <property type="entry name" value="ZF_CCHC"/>
    <property type="match status" value="1"/>
</dbReference>
<dbReference type="EMBL" id="BKCJ010006766">
    <property type="protein sequence ID" value="GEU73832.1"/>
    <property type="molecule type" value="Genomic_DNA"/>
</dbReference>
<dbReference type="GO" id="GO:0003676">
    <property type="term" value="F:nucleic acid binding"/>
    <property type="evidence" value="ECO:0007669"/>
    <property type="project" value="InterPro"/>
</dbReference>
<reference evidence="3" key="1">
    <citation type="journal article" date="2019" name="Sci. Rep.">
        <title>Draft genome of Tanacetum cinerariifolium, the natural source of mosquito coil.</title>
        <authorList>
            <person name="Yamashiro T."/>
            <person name="Shiraishi A."/>
            <person name="Satake H."/>
            <person name="Nakayama K."/>
        </authorList>
    </citation>
    <scope>NUCLEOTIDE SEQUENCE</scope>
</reference>